<sequence length="235" mass="25322">MVSGEGKASSQRQRRRRRGRREAGRQAGRQGERRRGEGASEAAQTDRQAGGRATRATRQAALSPARRGESRRQEEGGEEGEGGREGIQLPPPKASVCFLSSFPFPPSSESRERQREREIETVRGTDRQPEESGREEGGGGGAGGGLRGARSLPAAGRPRRCRRRKTDAPRNPSPGSDPRSRQPSTPMGACLPVYPLAWTPEPAQLSACRGPRVRGDSQAAEETTLESLVKTGLCC</sequence>
<evidence type="ECO:0000256" key="1">
    <source>
        <dbReference type="SAM" id="MobiDB-lite"/>
    </source>
</evidence>
<organism evidence="2 3">
    <name type="scientific">Rangifer tarandus platyrhynchus</name>
    <name type="common">Svalbard reindeer</name>
    <dbReference type="NCBI Taxonomy" id="3082113"/>
    <lineage>
        <taxon>Eukaryota</taxon>
        <taxon>Metazoa</taxon>
        <taxon>Chordata</taxon>
        <taxon>Craniata</taxon>
        <taxon>Vertebrata</taxon>
        <taxon>Euteleostomi</taxon>
        <taxon>Mammalia</taxon>
        <taxon>Eutheria</taxon>
        <taxon>Laurasiatheria</taxon>
        <taxon>Artiodactyla</taxon>
        <taxon>Ruminantia</taxon>
        <taxon>Pecora</taxon>
        <taxon>Cervidae</taxon>
        <taxon>Odocoileinae</taxon>
        <taxon>Rangifer</taxon>
    </lineage>
</organism>
<evidence type="ECO:0000313" key="2">
    <source>
        <dbReference type="EMBL" id="CAI9165407.1"/>
    </source>
</evidence>
<proteinExistence type="predicted"/>
<dbReference type="Proteomes" id="UP001176941">
    <property type="component" value="Chromosome 24"/>
</dbReference>
<protein>
    <submittedName>
        <fullName evidence="2">Uncharacterized protein</fullName>
    </submittedName>
</protein>
<name>A0ABN8YV16_RANTA</name>
<feature type="compositionally biased region" description="Gly residues" evidence="1">
    <location>
        <begin position="138"/>
        <end position="147"/>
    </location>
</feature>
<keyword evidence="3" id="KW-1185">Reference proteome</keyword>
<evidence type="ECO:0000313" key="3">
    <source>
        <dbReference type="Proteomes" id="UP001176941"/>
    </source>
</evidence>
<gene>
    <name evidence="2" type="ORF">MRATA1EN1_LOCUS14369</name>
</gene>
<feature type="region of interest" description="Disordered" evidence="1">
    <location>
        <begin position="1"/>
        <end position="189"/>
    </location>
</feature>
<accession>A0ABN8YV16</accession>
<feature type="compositionally biased region" description="Low complexity" evidence="1">
    <location>
        <begin position="39"/>
        <end position="61"/>
    </location>
</feature>
<feature type="compositionally biased region" description="Basic and acidic residues" evidence="1">
    <location>
        <begin position="109"/>
        <end position="137"/>
    </location>
</feature>
<reference evidence="2" key="1">
    <citation type="submission" date="2023-04" db="EMBL/GenBank/DDBJ databases">
        <authorList>
            <consortium name="ELIXIR-Norway"/>
        </authorList>
    </citation>
    <scope>NUCLEOTIDE SEQUENCE [LARGE SCALE GENOMIC DNA]</scope>
</reference>
<feature type="compositionally biased region" description="Basic and acidic residues" evidence="1">
    <location>
        <begin position="66"/>
        <end position="75"/>
    </location>
</feature>
<dbReference type="EMBL" id="OX459960">
    <property type="protein sequence ID" value="CAI9165407.1"/>
    <property type="molecule type" value="Genomic_DNA"/>
</dbReference>